<proteinExistence type="predicted"/>
<dbReference type="AlphaFoldDB" id="A0A3R9S1D3"/>
<dbReference type="InterPro" id="IPR044992">
    <property type="entry name" value="ChyE-like"/>
</dbReference>
<sequence>MRLHFIVHEDFEAPGAYEIWGKMNNFKITYSRVYLNEVLPTSVEDIDFLIVMGGPQCPDTTLDMCPHFNSLAEQAMIKKAIEANKVVIGVCLGSQLIGEALGAKFEHSPEREIGKFPIMLTEYGITHSKFSHLGKMTEVGHWHNDMPGLIPNAKIIAFSAGCPRQIIEYSKLVYGLQCHMELTSEVVELLIQHSEVELNDAHNYKFVNTREELRNHDYQEMNQNLFIFLDKLKEEYSKRS</sequence>
<dbReference type="FunFam" id="3.40.50.880:FF:000033">
    <property type="entry name" value="Glutamine amidotransferase class-I"/>
    <property type="match status" value="1"/>
</dbReference>
<dbReference type="PANTHER" id="PTHR42695">
    <property type="entry name" value="GLUTAMINE AMIDOTRANSFERASE YLR126C-RELATED"/>
    <property type="match status" value="1"/>
</dbReference>
<comment type="caution">
    <text evidence="2">The sequence shown here is derived from an EMBL/GenBank/DDBJ whole genome shotgun (WGS) entry which is preliminary data.</text>
</comment>
<reference evidence="2 3" key="1">
    <citation type="submission" date="2018-10" db="EMBL/GenBank/DDBJ databases">
        <title>GWAS and RNA-Seq identify cryptic mechanisms of antimicrobial resistance in Acinetobacter baumannii.</title>
        <authorList>
            <person name="Sahl J.W."/>
        </authorList>
    </citation>
    <scope>NUCLEOTIDE SEQUENCE [LARGE SCALE GENOMIC DNA]</scope>
    <source>
        <strain evidence="2 3">TG41884</strain>
    </source>
</reference>
<name>A0A3R9S1D3_ACIPI</name>
<gene>
    <name evidence="2" type="ORF">EA752_17920</name>
</gene>
<dbReference type="GO" id="GO:0005829">
    <property type="term" value="C:cytosol"/>
    <property type="evidence" value="ECO:0007669"/>
    <property type="project" value="TreeGrafter"/>
</dbReference>
<dbReference type="Proteomes" id="UP000271320">
    <property type="component" value="Unassembled WGS sequence"/>
</dbReference>
<dbReference type="NCBIfam" id="NF006098">
    <property type="entry name" value="PRK08250.1"/>
    <property type="match status" value="1"/>
</dbReference>
<dbReference type="PANTHER" id="PTHR42695:SF5">
    <property type="entry name" value="GLUTAMINE AMIDOTRANSFERASE YLR126C-RELATED"/>
    <property type="match status" value="1"/>
</dbReference>
<dbReference type="Pfam" id="PF00117">
    <property type="entry name" value="GATase"/>
    <property type="match status" value="1"/>
</dbReference>
<dbReference type="InterPro" id="IPR029062">
    <property type="entry name" value="Class_I_gatase-like"/>
</dbReference>
<dbReference type="PROSITE" id="PS51273">
    <property type="entry name" value="GATASE_TYPE_1"/>
    <property type="match status" value="1"/>
</dbReference>
<feature type="domain" description="Glutamine amidotransferase" evidence="1">
    <location>
        <begin position="36"/>
        <end position="185"/>
    </location>
</feature>
<dbReference type="Gene3D" id="3.40.50.880">
    <property type="match status" value="1"/>
</dbReference>
<protein>
    <submittedName>
        <fullName evidence="2">GMP synthase</fullName>
    </submittedName>
</protein>
<dbReference type="SUPFAM" id="SSF52317">
    <property type="entry name" value="Class I glutamine amidotransferase-like"/>
    <property type="match status" value="1"/>
</dbReference>
<evidence type="ECO:0000313" key="3">
    <source>
        <dbReference type="Proteomes" id="UP000271320"/>
    </source>
</evidence>
<accession>A0A3R9S1D3</accession>
<organism evidence="2 3">
    <name type="scientific">Acinetobacter pittii</name>
    <name type="common">Acinetobacter genomosp. 3</name>
    <dbReference type="NCBI Taxonomy" id="48296"/>
    <lineage>
        <taxon>Bacteria</taxon>
        <taxon>Pseudomonadati</taxon>
        <taxon>Pseudomonadota</taxon>
        <taxon>Gammaproteobacteria</taxon>
        <taxon>Moraxellales</taxon>
        <taxon>Moraxellaceae</taxon>
        <taxon>Acinetobacter</taxon>
        <taxon>Acinetobacter calcoaceticus/baumannii complex</taxon>
    </lineage>
</organism>
<dbReference type="InterPro" id="IPR017926">
    <property type="entry name" value="GATASE"/>
</dbReference>
<evidence type="ECO:0000313" key="2">
    <source>
        <dbReference type="EMBL" id="RSO55510.1"/>
    </source>
</evidence>
<dbReference type="RefSeq" id="WP_017386727.1">
    <property type="nucleotide sequence ID" value="NZ_BKDB01000046.1"/>
</dbReference>
<dbReference type="CDD" id="cd01741">
    <property type="entry name" value="GATase1_1"/>
    <property type="match status" value="1"/>
</dbReference>
<evidence type="ECO:0000259" key="1">
    <source>
        <dbReference type="Pfam" id="PF00117"/>
    </source>
</evidence>
<dbReference type="EMBL" id="RFEW01000020">
    <property type="protein sequence ID" value="RSO55510.1"/>
    <property type="molecule type" value="Genomic_DNA"/>
</dbReference>